<dbReference type="PANTHER" id="PTHR22916">
    <property type="entry name" value="GLYCOSYLTRANSFERASE"/>
    <property type="match status" value="1"/>
</dbReference>
<sequence>MKKVLILLSVYDGELYLREQIESLLQQENVLIDIFIRDDKSKDKSMNIINDIMSKNVNIKLISDGKNLGACGSFMELLKKCPCDFDYYAFCDQDDVWKPDKIYSAIEKMDSDSVLCPKIYCSAAYVTDSSLNVIYVLNGHLNKLDIYKSIADNRTVGCTTVFNKELLFKYRETVQYIKNELAMHDQWLYLLCAVSGKVYFDNRPYIYYRQHGNNTLGVNSGKEPLSEKIERTLKDELLLINKRKVILQMENLLTIMDVLGISDKLYDDMKKFLQKYKKNIMTRLLYSFNSPFGCYSYRRSVFLKINYTLRRL</sequence>
<protein>
    <submittedName>
        <fullName evidence="2">Glycosyltransferase</fullName>
    </submittedName>
</protein>
<evidence type="ECO:0000313" key="3">
    <source>
        <dbReference type="Proteomes" id="UP000694308"/>
    </source>
</evidence>
<feature type="domain" description="Glycosyltransferase 2-like" evidence="1">
    <location>
        <begin position="6"/>
        <end position="123"/>
    </location>
</feature>
<accession>A0A949TW95</accession>
<dbReference type="Pfam" id="PF00535">
    <property type="entry name" value="Glycos_transf_2"/>
    <property type="match status" value="1"/>
</dbReference>
<comment type="caution">
    <text evidence="2">The sequence shown here is derived from an EMBL/GenBank/DDBJ whole genome shotgun (WGS) entry which is preliminary data.</text>
</comment>
<dbReference type="Proteomes" id="UP000694308">
    <property type="component" value="Unassembled WGS sequence"/>
</dbReference>
<organism evidence="2 3">
    <name type="scientific">Clostridium thailandense</name>
    <dbReference type="NCBI Taxonomy" id="2794346"/>
    <lineage>
        <taxon>Bacteria</taxon>
        <taxon>Bacillati</taxon>
        <taxon>Bacillota</taxon>
        <taxon>Clostridia</taxon>
        <taxon>Eubacteriales</taxon>
        <taxon>Clostridiaceae</taxon>
        <taxon>Clostridium</taxon>
    </lineage>
</organism>
<dbReference type="GO" id="GO:0016757">
    <property type="term" value="F:glycosyltransferase activity"/>
    <property type="evidence" value="ECO:0007669"/>
    <property type="project" value="TreeGrafter"/>
</dbReference>
<name>A0A949TW95_9CLOT</name>
<evidence type="ECO:0000313" key="2">
    <source>
        <dbReference type="EMBL" id="MBV7271529.1"/>
    </source>
</evidence>
<evidence type="ECO:0000259" key="1">
    <source>
        <dbReference type="Pfam" id="PF00535"/>
    </source>
</evidence>
<dbReference type="InterPro" id="IPR001173">
    <property type="entry name" value="Glyco_trans_2-like"/>
</dbReference>
<proteinExistence type="predicted"/>
<dbReference type="EMBL" id="JAEEGC010000006">
    <property type="protein sequence ID" value="MBV7271529.1"/>
    <property type="molecule type" value="Genomic_DNA"/>
</dbReference>
<dbReference type="RefSeq" id="WP_218318568.1">
    <property type="nucleotide sequence ID" value="NZ_JAEEGC010000006.1"/>
</dbReference>
<dbReference type="PANTHER" id="PTHR22916:SF3">
    <property type="entry name" value="UDP-GLCNAC:BETAGAL BETA-1,3-N-ACETYLGLUCOSAMINYLTRANSFERASE-LIKE PROTEIN 1"/>
    <property type="match status" value="1"/>
</dbReference>
<keyword evidence="3" id="KW-1185">Reference proteome</keyword>
<reference evidence="2" key="1">
    <citation type="submission" date="2020-12" db="EMBL/GenBank/DDBJ databases">
        <title>Clostridium thailandense sp. nov., a novel acetogenic bacterium isolated from peat land soil in Thailand.</title>
        <authorList>
            <person name="Chaikitkaew S."/>
            <person name="Birkeland N.K."/>
        </authorList>
    </citation>
    <scope>NUCLEOTIDE SEQUENCE</scope>
    <source>
        <strain evidence="2">PL3</strain>
    </source>
</reference>
<gene>
    <name evidence="2" type="ORF">I6U48_01170</name>
</gene>
<dbReference type="AlphaFoldDB" id="A0A949TW95"/>